<keyword evidence="6" id="KW-1185">Reference proteome</keyword>
<dbReference type="Pfam" id="PF16373">
    <property type="entry name" value="DUF4985"/>
    <property type="match status" value="1"/>
</dbReference>
<dbReference type="PANTHER" id="PTHR43405">
    <property type="entry name" value="GLYCOSYL HYDROLASE DIGH"/>
    <property type="match status" value="1"/>
</dbReference>
<evidence type="ECO:0000259" key="4">
    <source>
        <dbReference type="Pfam" id="PF16373"/>
    </source>
</evidence>
<dbReference type="GO" id="GO:0016787">
    <property type="term" value="F:hydrolase activity"/>
    <property type="evidence" value="ECO:0007669"/>
    <property type="project" value="UniProtKB-KW"/>
</dbReference>
<proteinExistence type="predicted"/>
<dbReference type="RefSeq" id="WP_163179884.1">
    <property type="nucleotide sequence ID" value="NZ_JAAIWM010000003.1"/>
</dbReference>
<comment type="caution">
    <text evidence="5">The sequence shown here is derived from an EMBL/GenBank/DDBJ whole genome shotgun (WGS) entry which is preliminary data.</text>
</comment>
<feature type="domain" description="Glycosyl hydrolase-like 10" evidence="3">
    <location>
        <begin position="279"/>
        <end position="393"/>
    </location>
</feature>
<keyword evidence="1 2" id="KW-0732">Signal</keyword>
<dbReference type="Pfam" id="PF02638">
    <property type="entry name" value="GHL10"/>
    <property type="match status" value="2"/>
</dbReference>
<dbReference type="AlphaFoldDB" id="A0A6M0Q7V7"/>
<keyword evidence="5" id="KW-0378">Hydrolase</keyword>
<reference evidence="5 6" key="1">
    <citation type="submission" date="2020-02" db="EMBL/GenBank/DDBJ databases">
        <title>Bacillus aquiflavi sp. nov., isolated from yellow water of strong flavor Chinese baijiu in Yibin region of China.</title>
        <authorList>
            <person name="Xie J."/>
        </authorList>
    </citation>
    <scope>NUCLEOTIDE SEQUENCE [LARGE SCALE GENOMIC DNA]</scope>
    <source>
        <strain evidence="5 6">SA4</strain>
    </source>
</reference>
<protein>
    <submittedName>
        <fullName evidence="5">Family 10 glycosylhydrolase</fullName>
    </submittedName>
</protein>
<evidence type="ECO:0000313" key="6">
    <source>
        <dbReference type="Proteomes" id="UP000481043"/>
    </source>
</evidence>
<gene>
    <name evidence="5" type="ORF">G4D63_11955</name>
</gene>
<dbReference type="InterPro" id="IPR017853">
    <property type="entry name" value="GH"/>
</dbReference>
<evidence type="ECO:0000256" key="2">
    <source>
        <dbReference type="SAM" id="SignalP"/>
    </source>
</evidence>
<dbReference type="Proteomes" id="UP000481043">
    <property type="component" value="Unassembled WGS sequence"/>
</dbReference>
<dbReference type="InterPro" id="IPR003790">
    <property type="entry name" value="GHL10"/>
</dbReference>
<dbReference type="InterPro" id="IPR052177">
    <property type="entry name" value="Divisome_Glycosyl_Hydrolase"/>
</dbReference>
<accession>A0A6M0Q7V7</accession>
<dbReference type="EMBL" id="JAAIWM010000003">
    <property type="protein sequence ID" value="NEY72441.1"/>
    <property type="molecule type" value="Genomic_DNA"/>
</dbReference>
<feature type="signal peptide" evidence="2">
    <location>
        <begin position="1"/>
        <end position="23"/>
    </location>
</feature>
<evidence type="ECO:0000313" key="5">
    <source>
        <dbReference type="EMBL" id="NEY72441.1"/>
    </source>
</evidence>
<feature type="chain" id="PRO_5027058576" evidence="2">
    <location>
        <begin position="24"/>
        <end position="554"/>
    </location>
</feature>
<dbReference type="InterPro" id="IPR032280">
    <property type="entry name" value="DUF4985"/>
</dbReference>
<dbReference type="Gene3D" id="3.20.20.80">
    <property type="entry name" value="Glycosidases"/>
    <property type="match status" value="2"/>
</dbReference>
<name>A0A6M0Q7V7_9BACI</name>
<organism evidence="5 6">
    <name type="scientific">Bacillus mesophilus</name>
    <dbReference type="NCBI Taxonomy" id="1808955"/>
    <lineage>
        <taxon>Bacteria</taxon>
        <taxon>Bacillati</taxon>
        <taxon>Bacillota</taxon>
        <taxon>Bacilli</taxon>
        <taxon>Bacillales</taxon>
        <taxon>Bacillaceae</taxon>
        <taxon>Bacillus</taxon>
    </lineage>
</organism>
<sequence length="554" mass="62781">MKRFLSMILCALLLIGFALPVSATNDTSRVKVLENLVNEDEKKARILWYDLSANIKNLDSPEKVKNIVDKTAKANIDTIVLDVKNYTGNVGYLSKIAPHMSDSKIPAYKEFPKGYDLLSEVIKAAHAKGIKVHANVNIFSEGNNDFDDGPAYKNPEWQSTFYMASRVAETENGSTFDITGVNADRGSNQLVLYTPTKHSVSPANQWGVEAQIVDGVVTKVVDRIYGAPAVEVPENGGVLSAHGEARKWLLANVKVGQRIDLSKSKTEFVPASQYPTFSTFVNPIREDVQNYELSIIEEIIDNYDVDGIVLDRARYSNIYADFSDLSRNTFEKYIGKKVENWPTDIFDVTFTDEGQEITEGPLYQKWIEWRAGNIQNFFHKAENLVHSKDDSLFFSTYVGAWYPLYYSEGVNWASKTHKPDFGWASPDYHKTGYAESLDFLMTGNYFTQVTREEAVEVGNPDWYSVEGSADIVMDAVNSSTFVYGSLYLQQYEGDPEQFRKGLRSIINKTHGIMLFDLVYFEMYDWWHILEEEFSESSIAPHEVPGLMKMVRKDT</sequence>
<feature type="domain" description="Glycosyl hydrolase-like 10" evidence="3">
    <location>
        <begin position="53"/>
        <end position="136"/>
    </location>
</feature>
<dbReference type="SUPFAM" id="SSF51445">
    <property type="entry name" value="(Trans)glycosidases"/>
    <property type="match status" value="1"/>
</dbReference>
<feature type="domain" description="DUF4985" evidence="4">
    <location>
        <begin position="420"/>
        <end position="531"/>
    </location>
</feature>
<evidence type="ECO:0000256" key="1">
    <source>
        <dbReference type="ARBA" id="ARBA00022729"/>
    </source>
</evidence>
<evidence type="ECO:0000259" key="3">
    <source>
        <dbReference type="Pfam" id="PF02638"/>
    </source>
</evidence>
<dbReference type="PANTHER" id="PTHR43405:SF1">
    <property type="entry name" value="GLYCOSYL HYDROLASE DIGH"/>
    <property type="match status" value="1"/>
</dbReference>